<dbReference type="InterPro" id="IPR029063">
    <property type="entry name" value="SAM-dependent_MTases_sf"/>
</dbReference>
<dbReference type="InterPro" id="IPR017985">
    <property type="entry name" value="MeTrfase_CN4_CS"/>
</dbReference>
<evidence type="ECO:0000256" key="2">
    <source>
        <dbReference type="ARBA" id="ARBA00012185"/>
    </source>
</evidence>
<evidence type="ECO:0000256" key="6">
    <source>
        <dbReference type="ARBA" id="ARBA00022747"/>
    </source>
</evidence>
<organism evidence="8 9">
    <name type="scientific">Mesorhizobium montanum</name>
    <dbReference type="NCBI Taxonomy" id="3072323"/>
    <lineage>
        <taxon>Bacteria</taxon>
        <taxon>Pseudomonadati</taxon>
        <taxon>Pseudomonadota</taxon>
        <taxon>Alphaproteobacteria</taxon>
        <taxon>Hyphomicrobiales</taxon>
        <taxon>Phyllobacteriaceae</taxon>
        <taxon>Mesorhizobium</taxon>
    </lineage>
</organism>
<comment type="similarity">
    <text evidence="1">Belongs to the N(4)/N(6)-methyltransferase family. N(4) subfamily.</text>
</comment>
<keyword evidence="6" id="KW-0680">Restriction system</keyword>
<sequence length="396" mass="44070">MNKTIHPFPARMAPDLALASLQTLELNSVVLDPMVGSGTVLRQATDLGLQAIGFDVDPLSVLIAGVWTTPVDLAELDSLFERTLHEAKALVNEEISLPWIDNDPETLRFTEYWFGTKQRNALRAIAYIFHAFNVEQGSEDKRAELNVLRVNLSRIIITKEMCASLARDTSHSRPHKVSTSSEYDVFFGFERSYRILRKRLLDFPPKGNASVHMGDARSLTSVSNSSVDAVLTSPPYLNAIDYLRGHRLALVWLGLTCSEIRTIRAESIGTERGLQIPMEDDAFMEIKKAAGDVGALPRSYDRMIDRYVVDLIGMTAETARVLRPGSVATFVVGNSCLKGVFISNANSVATAATYSGLREVRRFDRELPTRSRYLPLSNGALSKRMRTETILSFIKE</sequence>
<keyword evidence="9" id="KW-1185">Reference proteome</keyword>
<protein>
    <recommendedName>
        <fullName evidence="2">site-specific DNA-methyltransferase (cytosine-N(4)-specific)</fullName>
        <ecNumber evidence="2">2.1.1.113</ecNumber>
    </recommendedName>
</protein>
<evidence type="ECO:0000256" key="5">
    <source>
        <dbReference type="ARBA" id="ARBA00022691"/>
    </source>
</evidence>
<keyword evidence="3" id="KW-0489">Methyltransferase</keyword>
<accession>A0ABU4ZJG7</accession>
<dbReference type="EC" id="2.1.1.113" evidence="2"/>
<keyword evidence="5" id="KW-0949">S-adenosyl-L-methionine</keyword>
<evidence type="ECO:0000256" key="4">
    <source>
        <dbReference type="ARBA" id="ARBA00022679"/>
    </source>
</evidence>
<comment type="catalytic activity">
    <reaction evidence="7">
        <text>a 2'-deoxycytidine in DNA + S-adenosyl-L-methionine = an N(4)-methyl-2'-deoxycytidine in DNA + S-adenosyl-L-homocysteine + H(+)</text>
        <dbReference type="Rhea" id="RHEA:16857"/>
        <dbReference type="Rhea" id="RHEA-COMP:11369"/>
        <dbReference type="Rhea" id="RHEA-COMP:13674"/>
        <dbReference type="ChEBI" id="CHEBI:15378"/>
        <dbReference type="ChEBI" id="CHEBI:57856"/>
        <dbReference type="ChEBI" id="CHEBI:59789"/>
        <dbReference type="ChEBI" id="CHEBI:85452"/>
        <dbReference type="ChEBI" id="CHEBI:137933"/>
        <dbReference type="EC" id="2.1.1.113"/>
    </reaction>
</comment>
<evidence type="ECO:0000256" key="7">
    <source>
        <dbReference type="ARBA" id="ARBA00049120"/>
    </source>
</evidence>
<comment type="caution">
    <text evidence="8">The sequence shown here is derived from an EMBL/GenBank/DDBJ whole genome shotgun (WGS) entry which is preliminary data.</text>
</comment>
<dbReference type="Gene3D" id="3.40.50.150">
    <property type="entry name" value="Vaccinia Virus protein VP39"/>
    <property type="match status" value="2"/>
</dbReference>
<keyword evidence="4" id="KW-0808">Transferase</keyword>
<evidence type="ECO:0000256" key="1">
    <source>
        <dbReference type="ARBA" id="ARBA00010203"/>
    </source>
</evidence>
<reference evidence="8 9" key="1">
    <citation type="submission" date="2023-08" db="EMBL/GenBank/DDBJ databases">
        <title>Implementing the SeqCode for naming new Mesorhizobium species isolated from Vachellia karroo root nodules.</title>
        <authorList>
            <person name="Van Lill M."/>
        </authorList>
    </citation>
    <scope>NUCLEOTIDE SEQUENCE [LARGE SCALE GENOMIC DNA]</scope>
    <source>
        <strain evidence="8 9">MSK 1335</strain>
    </source>
</reference>
<proteinExistence type="inferred from homology"/>
<evidence type="ECO:0000313" key="9">
    <source>
        <dbReference type="Proteomes" id="UP001276840"/>
    </source>
</evidence>
<gene>
    <name evidence="8" type="ORF">RFM68_13330</name>
</gene>
<dbReference type="PROSITE" id="PS00093">
    <property type="entry name" value="N4_MTASE"/>
    <property type="match status" value="1"/>
</dbReference>
<dbReference type="EMBL" id="JAVIJF010000008">
    <property type="protein sequence ID" value="MDX8525495.1"/>
    <property type="molecule type" value="Genomic_DNA"/>
</dbReference>
<dbReference type="RefSeq" id="WP_320233438.1">
    <property type="nucleotide sequence ID" value="NZ_JAVIJF010000008.1"/>
</dbReference>
<dbReference type="SUPFAM" id="SSF53335">
    <property type="entry name" value="S-adenosyl-L-methionine-dependent methyltransferases"/>
    <property type="match status" value="1"/>
</dbReference>
<name>A0ABU4ZJG7_9HYPH</name>
<evidence type="ECO:0000256" key="3">
    <source>
        <dbReference type="ARBA" id="ARBA00022603"/>
    </source>
</evidence>
<dbReference type="Proteomes" id="UP001276840">
    <property type="component" value="Unassembled WGS sequence"/>
</dbReference>
<evidence type="ECO:0000313" key="8">
    <source>
        <dbReference type="EMBL" id="MDX8525495.1"/>
    </source>
</evidence>